<dbReference type="GO" id="GO:0045145">
    <property type="term" value="F:single-stranded DNA 5'-3' DNA exonuclease activity"/>
    <property type="evidence" value="ECO:0007669"/>
    <property type="project" value="InterPro"/>
</dbReference>
<evidence type="ECO:0000256" key="1">
    <source>
        <dbReference type="ARBA" id="ARBA00001966"/>
    </source>
</evidence>
<dbReference type="GO" id="GO:0051539">
    <property type="term" value="F:4 iron, 4 sulfur cluster binding"/>
    <property type="evidence" value="ECO:0007669"/>
    <property type="project" value="UniProtKB-KW"/>
</dbReference>
<feature type="region of interest" description="Disordered" evidence="7">
    <location>
        <begin position="1"/>
        <end position="27"/>
    </location>
</feature>
<comment type="caution">
    <text evidence="8">The sequence shown here is derived from an EMBL/GenBank/DDBJ whole genome shotgun (WGS) entry which is preliminary data.</text>
</comment>
<evidence type="ECO:0000256" key="2">
    <source>
        <dbReference type="ARBA" id="ARBA00009797"/>
    </source>
</evidence>
<evidence type="ECO:0000313" key="8">
    <source>
        <dbReference type="EMBL" id="TQB72972.1"/>
    </source>
</evidence>
<dbReference type="Proteomes" id="UP000319663">
    <property type="component" value="Unassembled WGS sequence"/>
</dbReference>
<keyword evidence="6" id="KW-0378">Hydrolase</keyword>
<keyword evidence="5" id="KW-0540">Nuclease</keyword>
<dbReference type="PANTHER" id="PTHR14464">
    <property type="entry name" value="EXONUCLEASE V"/>
    <property type="match status" value="1"/>
</dbReference>
<gene>
    <name evidence="8" type="ORF">MPDQ_006308</name>
</gene>
<evidence type="ECO:0000313" key="9">
    <source>
        <dbReference type="Proteomes" id="UP000319663"/>
    </source>
</evidence>
<keyword evidence="4" id="KW-0408">Iron</keyword>
<dbReference type="EMBL" id="VIFY01000053">
    <property type="protein sequence ID" value="TQB72972.1"/>
    <property type="molecule type" value="Genomic_DNA"/>
</dbReference>
<proteinExistence type="inferred from homology"/>
<dbReference type="GO" id="GO:0005739">
    <property type="term" value="C:mitochondrion"/>
    <property type="evidence" value="ECO:0007669"/>
    <property type="project" value="TreeGrafter"/>
</dbReference>
<dbReference type="AlphaFoldDB" id="A0A507QUK7"/>
<dbReference type="PANTHER" id="PTHR14464:SF4">
    <property type="entry name" value="EXONUCLEASE V"/>
    <property type="match status" value="1"/>
</dbReference>
<keyword evidence="4" id="KW-0479">Metal-binding</keyword>
<evidence type="ECO:0008006" key="10">
    <source>
        <dbReference type="Google" id="ProtNLM"/>
    </source>
</evidence>
<dbReference type="InterPro" id="IPR019190">
    <property type="entry name" value="EXOV"/>
</dbReference>
<keyword evidence="9" id="KW-1185">Reference proteome</keyword>
<name>A0A507QUK7_MONPU</name>
<protein>
    <recommendedName>
        <fullName evidence="10">Exonuclease V</fullName>
    </recommendedName>
</protein>
<evidence type="ECO:0000256" key="3">
    <source>
        <dbReference type="ARBA" id="ARBA00011245"/>
    </source>
</evidence>
<reference evidence="8 9" key="1">
    <citation type="submission" date="2019-06" db="EMBL/GenBank/DDBJ databases">
        <title>Wine fermentation using esterase from Monascus purpureus.</title>
        <authorList>
            <person name="Geng C."/>
            <person name="Zhang Y."/>
        </authorList>
    </citation>
    <scope>NUCLEOTIDE SEQUENCE [LARGE SCALE GENOMIC DNA]</scope>
    <source>
        <strain evidence="8">HQ1</strain>
    </source>
</reference>
<feature type="compositionally biased region" description="Low complexity" evidence="7">
    <location>
        <begin position="131"/>
        <end position="143"/>
    </location>
</feature>
<dbReference type="GO" id="GO:0005634">
    <property type="term" value="C:nucleus"/>
    <property type="evidence" value="ECO:0007669"/>
    <property type="project" value="TreeGrafter"/>
</dbReference>
<comment type="cofactor">
    <cofactor evidence="1">
        <name>[4Fe-4S] cluster</name>
        <dbReference type="ChEBI" id="CHEBI:49883"/>
    </cofactor>
</comment>
<evidence type="ECO:0000256" key="7">
    <source>
        <dbReference type="SAM" id="MobiDB-lite"/>
    </source>
</evidence>
<evidence type="ECO:0000256" key="5">
    <source>
        <dbReference type="ARBA" id="ARBA00022722"/>
    </source>
</evidence>
<feature type="compositionally biased region" description="Polar residues" evidence="7">
    <location>
        <begin position="1"/>
        <end position="21"/>
    </location>
</feature>
<sequence length="671" mass="75173">MPCASTSRIPMQNTFDNSSDYGSDFTPDEEELLNELLAKVATQYTTTHIGTSPTATTKPQQSQATVPASVSVPVPVGDIEDFCCNESYNNSDDSLFSPVRAPKVLGREKNPVFSWVRQIQQTQRIEGNKTSGSIVSSQISRSGDAFVEHPDSTEGRERERERDRARELEWTRSISQAQEAASTDTTVQDIRSPLERFRRPPNKAFSVSDLISPAWCELQYWYTLTKHGRKKRTPAMKLGSAVHKTLEDELYTTVPVEITNKEDAWGLRIWNVIQGLRTLRDCGMTREMEIWGLIDGELVNGVIDQLSYECPNPELEATAAAYYAEIEAERAAVPEYQMSLSDYLLSPAQGGRTLSDLAISNVDDVPHEPDSGARQLLPPEVFFSVPRIYLTDIKTRGSRSMPTVKSSAFRPTLLQLQIYYHMLNRLITSDDVNIELLASRYGFDPQRPFTDAFISEVGGLNDQFFDASSSREFNPDYTPMPEDAKSIPSSFNDFTPSSSQDSTNLLLKYNNLSHLWKLMKHQLRLTFLPSSSESSMPATGVAVAPSIPAECQPATLESYPTSLSPLLTAKFILSTPPPNTEEEGTSANATNKTRVLGSRSFLFDPTTMTSYLSDQMDWWRGHRDPRGVEVMDAWKCRICEFNELCEWRREKEWSLASRARRGGSSSASTAI</sequence>
<comment type="similarity">
    <text evidence="2">Belongs to the EXO5 family.</text>
</comment>
<evidence type="ECO:0000256" key="6">
    <source>
        <dbReference type="ARBA" id="ARBA00022839"/>
    </source>
</evidence>
<feature type="compositionally biased region" description="Basic and acidic residues" evidence="7">
    <location>
        <begin position="146"/>
        <end position="166"/>
    </location>
</feature>
<organism evidence="8 9">
    <name type="scientific">Monascus purpureus</name>
    <name type="common">Red mold</name>
    <name type="synonym">Monascus anka</name>
    <dbReference type="NCBI Taxonomy" id="5098"/>
    <lineage>
        <taxon>Eukaryota</taxon>
        <taxon>Fungi</taxon>
        <taxon>Dikarya</taxon>
        <taxon>Ascomycota</taxon>
        <taxon>Pezizomycotina</taxon>
        <taxon>Eurotiomycetes</taxon>
        <taxon>Eurotiomycetidae</taxon>
        <taxon>Eurotiales</taxon>
        <taxon>Aspergillaceae</taxon>
        <taxon>Monascus</taxon>
    </lineage>
</organism>
<feature type="region of interest" description="Disordered" evidence="7">
    <location>
        <begin position="127"/>
        <end position="166"/>
    </location>
</feature>
<dbReference type="Pfam" id="PF09810">
    <property type="entry name" value="Exo5"/>
    <property type="match status" value="1"/>
</dbReference>
<evidence type="ECO:0000256" key="4">
    <source>
        <dbReference type="ARBA" id="ARBA00022485"/>
    </source>
</evidence>
<accession>A0A507QUK7</accession>
<comment type="subunit">
    <text evidence="3">Monomer.</text>
</comment>
<keyword evidence="6" id="KW-0269">Exonuclease</keyword>
<keyword evidence="4" id="KW-0004">4Fe-4S</keyword>
<keyword evidence="4" id="KW-0411">Iron-sulfur</keyword>
<dbReference type="GO" id="GO:0036297">
    <property type="term" value="P:interstrand cross-link repair"/>
    <property type="evidence" value="ECO:0007669"/>
    <property type="project" value="TreeGrafter"/>
</dbReference>